<dbReference type="PANTHER" id="PTHR15926">
    <property type="entry name" value="ALL-TRANS RETINOIC ACID-INDUCED DIFFERENTIATION FACTOR"/>
    <property type="match status" value="1"/>
</dbReference>
<dbReference type="Proteomes" id="UP000663860">
    <property type="component" value="Unassembled WGS sequence"/>
</dbReference>
<feature type="transmembrane region" description="Helical" evidence="2">
    <location>
        <begin position="191"/>
        <end position="210"/>
    </location>
</feature>
<feature type="chain" id="PRO_5035599031" description="EGF-like domain-containing protein" evidence="3">
    <location>
        <begin position="17"/>
        <end position="219"/>
    </location>
</feature>
<keyword evidence="2" id="KW-0812">Transmembrane</keyword>
<dbReference type="Proteomes" id="UP000663868">
    <property type="component" value="Unassembled WGS sequence"/>
</dbReference>
<dbReference type="PROSITE" id="PS01186">
    <property type="entry name" value="EGF_2"/>
    <property type="match status" value="1"/>
</dbReference>
<feature type="signal peptide" evidence="3">
    <location>
        <begin position="1"/>
        <end position="16"/>
    </location>
</feature>
<keyword evidence="3" id="KW-0732">Signal</keyword>
<keyword evidence="2" id="KW-0472">Membrane</keyword>
<dbReference type="PANTHER" id="PTHR15926:SF1">
    <property type="entry name" value="ALL-TRANS RETINOIC ACID-INDUCED DIFFERENTIATION FACTOR"/>
    <property type="match status" value="1"/>
</dbReference>
<dbReference type="InterPro" id="IPR000742">
    <property type="entry name" value="EGF"/>
</dbReference>
<keyword evidence="1" id="KW-0245">EGF-like domain</keyword>
<evidence type="ECO:0000256" key="1">
    <source>
        <dbReference type="PROSITE-ProRule" id="PRU00076"/>
    </source>
</evidence>
<dbReference type="PROSITE" id="PS50026">
    <property type="entry name" value="EGF_3"/>
    <property type="match status" value="1"/>
</dbReference>
<evidence type="ECO:0000256" key="3">
    <source>
        <dbReference type="SAM" id="SignalP"/>
    </source>
</evidence>
<protein>
    <recommendedName>
        <fullName evidence="4">EGF-like domain-containing protein</fullName>
    </recommendedName>
</protein>
<dbReference type="EMBL" id="CAJNOE010000083">
    <property type="protein sequence ID" value="CAF0880929.1"/>
    <property type="molecule type" value="Genomic_DNA"/>
</dbReference>
<sequence>MIKFIVFSALVVFINGELKSNILCLGRNTTSKSIIDYCLSQNGRLESRCCLSSNSTQILAIDLTDMNLNKVPSFSEYIDLITVNMIDLRINPQLKSSENEDFLRMQSLNYLFLPKQVQCPGNERVWKIINQTTDPTGIACIEQKDFCLNSTHTCPALSSYCVTNGPNHYLCLCKDGYHGYKCLRHGEFPKLSFFGITIVITIVLSTFFYLTQRRNIKKD</sequence>
<dbReference type="SUPFAM" id="SSF57196">
    <property type="entry name" value="EGF/Laminin"/>
    <property type="match status" value="1"/>
</dbReference>
<evidence type="ECO:0000313" key="5">
    <source>
        <dbReference type="EMBL" id="CAF0880929.1"/>
    </source>
</evidence>
<dbReference type="EMBL" id="CAJOBB010002657">
    <property type="protein sequence ID" value="CAF3987966.1"/>
    <property type="molecule type" value="Genomic_DNA"/>
</dbReference>
<dbReference type="PROSITE" id="PS00022">
    <property type="entry name" value="EGF_1"/>
    <property type="match status" value="1"/>
</dbReference>
<feature type="disulfide bond" evidence="1">
    <location>
        <begin position="173"/>
        <end position="182"/>
    </location>
</feature>
<proteinExistence type="predicted"/>
<comment type="caution">
    <text evidence="5">The sequence shown here is derived from an EMBL/GenBank/DDBJ whole genome shotgun (WGS) entry which is preliminary data.</text>
</comment>
<feature type="disulfide bond" evidence="1">
    <location>
        <begin position="154"/>
        <end position="171"/>
    </location>
</feature>
<dbReference type="InterPro" id="IPR042350">
    <property type="entry name" value="ATRAID"/>
</dbReference>
<feature type="domain" description="EGF-like" evidence="4">
    <location>
        <begin position="143"/>
        <end position="183"/>
    </location>
</feature>
<organism evidence="5 7">
    <name type="scientific">Adineta steineri</name>
    <dbReference type="NCBI Taxonomy" id="433720"/>
    <lineage>
        <taxon>Eukaryota</taxon>
        <taxon>Metazoa</taxon>
        <taxon>Spiralia</taxon>
        <taxon>Gnathifera</taxon>
        <taxon>Rotifera</taxon>
        <taxon>Eurotatoria</taxon>
        <taxon>Bdelloidea</taxon>
        <taxon>Adinetida</taxon>
        <taxon>Adinetidae</taxon>
        <taxon>Adineta</taxon>
    </lineage>
</organism>
<keyword evidence="2" id="KW-1133">Transmembrane helix</keyword>
<evidence type="ECO:0000313" key="6">
    <source>
        <dbReference type="EMBL" id="CAF3987966.1"/>
    </source>
</evidence>
<evidence type="ECO:0000256" key="2">
    <source>
        <dbReference type="SAM" id="Phobius"/>
    </source>
</evidence>
<reference evidence="5" key="1">
    <citation type="submission" date="2021-02" db="EMBL/GenBank/DDBJ databases">
        <authorList>
            <person name="Nowell W R."/>
        </authorList>
    </citation>
    <scope>NUCLEOTIDE SEQUENCE</scope>
</reference>
<keyword evidence="1" id="KW-1015">Disulfide bond</keyword>
<evidence type="ECO:0000313" key="7">
    <source>
        <dbReference type="Proteomes" id="UP000663860"/>
    </source>
</evidence>
<dbReference type="AlphaFoldDB" id="A0A813Y9C7"/>
<accession>A0A813Y9C7</accession>
<gene>
    <name evidence="5" type="ORF">IZO911_LOCUS11183</name>
    <name evidence="6" type="ORF">KXQ929_LOCUS27732</name>
</gene>
<comment type="caution">
    <text evidence="1">Lacks conserved residue(s) required for the propagation of feature annotation.</text>
</comment>
<evidence type="ECO:0000259" key="4">
    <source>
        <dbReference type="PROSITE" id="PS50026"/>
    </source>
</evidence>
<name>A0A813Y9C7_9BILA</name>